<evidence type="ECO:0000313" key="4">
    <source>
        <dbReference type="Proteomes" id="UP000458487"/>
    </source>
</evidence>
<reference evidence="3 4" key="1">
    <citation type="submission" date="2019-11" db="EMBL/GenBank/DDBJ databases">
        <authorList>
            <person name="Ashton P.M."/>
            <person name="Dallman T."/>
            <person name="Nair S."/>
            <person name="De Pinna E."/>
            <person name="Peters T."/>
            <person name="Grant K."/>
        </authorList>
    </citation>
    <scope>NUCLEOTIDE SEQUENCE [LARGE SCALE GENOMIC DNA]</scope>
    <source>
        <strain evidence="3 4">833351</strain>
    </source>
</reference>
<accession>A0AAN2XTC8</accession>
<evidence type="ECO:0000256" key="1">
    <source>
        <dbReference type="ARBA" id="ARBA00010657"/>
    </source>
</evidence>
<sequence>MSFAICRMQKMKSHDLKGIQFHNQRERESKTNSDIDKERSHKNYDFVNDENIDYNERVKEIIESQKTGSRKTRKDAVLVNELLVTSDRDFFERLDPVEQKRFFEESFKLFSERYGEQNIAYATVHNDEKTPHLHIGVVPMRDGKLQGKNVFNRAELLWMQDKFPEHMQKLGFDLERGEKGSDRQHIETTKYKKQTLEKEIDFLEKNIVTKKDELTAFIGKVESDLTVPAKRQTKNVEVPTGEKNLFGKEKTKTV</sequence>
<dbReference type="AlphaFoldDB" id="A0AAN2XTC8"/>
<dbReference type="NCBIfam" id="NF041497">
    <property type="entry name" value="MobV"/>
    <property type="match status" value="1"/>
</dbReference>
<dbReference type="GO" id="GO:0003677">
    <property type="term" value="F:DNA binding"/>
    <property type="evidence" value="ECO:0007669"/>
    <property type="project" value="InterPro"/>
</dbReference>
<comment type="caution">
    <text evidence="3">The sequence shown here is derived from an EMBL/GenBank/DDBJ whole genome shotgun (WGS) entry which is preliminary data.</text>
</comment>
<dbReference type="Gene3D" id="3.30.930.30">
    <property type="match status" value="1"/>
</dbReference>
<dbReference type="GO" id="GO:0006310">
    <property type="term" value="P:DNA recombination"/>
    <property type="evidence" value="ECO:0007669"/>
    <property type="project" value="InterPro"/>
</dbReference>
<name>A0AAN2XTC8_LISMN</name>
<comment type="similarity">
    <text evidence="1">Belongs to the plasmid mobilization pre family.</text>
</comment>
<evidence type="ECO:0000256" key="2">
    <source>
        <dbReference type="SAM" id="Coils"/>
    </source>
</evidence>
<dbReference type="EMBL" id="AANDQG010000016">
    <property type="protein sequence ID" value="EDN9630903.1"/>
    <property type="molecule type" value="Genomic_DNA"/>
</dbReference>
<gene>
    <name evidence="3" type="ORF">GI230_15005</name>
</gene>
<keyword evidence="2" id="KW-0175">Coiled coil</keyword>
<proteinExistence type="inferred from homology"/>
<dbReference type="Pfam" id="PF01076">
    <property type="entry name" value="Mob_Pre"/>
    <property type="match status" value="1"/>
</dbReference>
<dbReference type="CDD" id="cd17242">
    <property type="entry name" value="MobM_relaxase"/>
    <property type="match status" value="1"/>
</dbReference>
<evidence type="ECO:0000313" key="3">
    <source>
        <dbReference type="EMBL" id="EDN9630903.1"/>
    </source>
</evidence>
<feature type="coiled-coil region" evidence="2">
    <location>
        <begin position="186"/>
        <end position="213"/>
    </location>
</feature>
<dbReference type="RefSeq" id="WP_209025549.1">
    <property type="nucleotide sequence ID" value="NZ_JAFDNK010000001.1"/>
</dbReference>
<feature type="non-terminal residue" evidence="3">
    <location>
        <position position="254"/>
    </location>
</feature>
<organism evidence="3 4">
    <name type="scientific">Listeria monocytogenes</name>
    <dbReference type="NCBI Taxonomy" id="1639"/>
    <lineage>
        <taxon>Bacteria</taxon>
        <taxon>Bacillati</taxon>
        <taxon>Bacillota</taxon>
        <taxon>Bacilli</taxon>
        <taxon>Bacillales</taxon>
        <taxon>Listeriaceae</taxon>
        <taxon>Listeria</taxon>
    </lineage>
</organism>
<dbReference type="InterPro" id="IPR001668">
    <property type="entry name" value="Mob_Pre"/>
</dbReference>
<protein>
    <submittedName>
        <fullName evidence="3">Plasmid recombination protein</fullName>
    </submittedName>
</protein>
<dbReference type="Proteomes" id="UP000458487">
    <property type="component" value="Unassembled WGS sequence"/>
</dbReference>